<name>A0ABP5GW09_9ACTN</name>
<feature type="region of interest" description="Disordered" evidence="9">
    <location>
        <begin position="1"/>
        <end position="25"/>
    </location>
</feature>
<evidence type="ECO:0000256" key="6">
    <source>
        <dbReference type="ARBA" id="ARBA00022840"/>
    </source>
</evidence>
<gene>
    <name evidence="11" type="ORF">GCM10009839_81330</name>
</gene>
<evidence type="ECO:0000313" key="12">
    <source>
        <dbReference type="Proteomes" id="UP001500751"/>
    </source>
</evidence>
<evidence type="ECO:0000259" key="10">
    <source>
        <dbReference type="PROSITE" id="PS50011"/>
    </source>
</evidence>
<dbReference type="CDD" id="cd14014">
    <property type="entry name" value="STKc_PknB_like"/>
    <property type="match status" value="1"/>
</dbReference>
<organism evidence="11 12">
    <name type="scientific">Catenulispora yoronensis</name>
    <dbReference type="NCBI Taxonomy" id="450799"/>
    <lineage>
        <taxon>Bacteria</taxon>
        <taxon>Bacillati</taxon>
        <taxon>Actinomycetota</taxon>
        <taxon>Actinomycetes</taxon>
        <taxon>Catenulisporales</taxon>
        <taxon>Catenulisporaceae</taxon>
        <taxon>Catenulispora</taxon>
    </lineage>
</organism>
<dbReference type="PROSITE" id="PS50011">
    <property type="entry name" value="PROTEIN_KINASE_DOM"/>
    <property type="match status" value="1"/>
</dbReference>
<dbReference type="Pfam" id="PF00069">
    <property type="entry name" value="Pkinase"/>
    <property type="match status" value="1"/>
</dbReference>
<dbReference type="InterPro" id="IPR031634">
    <property type="entry name" value="PknG_rubred"/>
</dbReference>
<dbReference type="InterPro" id="IPR011990">
    <property type="entry name" value="TPR-like_helical_dom_sf"/>
</dbReference>
<dbReference type="PANTHER" id="PTHR24363:SF0">
    <property type="entry name" value="SERINE_THREONINE KINASE LIKE DOMAIN CONTAINING 1"/>
    <property type="match status" value="1"/>
</dbReference>
<dbReference type="Gene3D" id="1.25.40.10">
    <property type="entry name" value="Tetratricopeptide repeat domain"/>
    <property type="match status" value="1"/>
</dbReference>
<dbReference type="Gene3D" id="1.10.510.10">
    <property type="entry name" value="Transferase(Phosphotransferase) domain 1"/>
    <property type="match status" value="1"/>
</dbReference>
<dbReference type="SUPFAM" id="SSF56112">
    <property type="entry name" value="Protein kinase-like (PK-like)"/>
    <property type="match status" value="1"/>
</dbReference>
<evidence type="ECO:0000256" key="4">
    <source>
        <dbReference type="ARBA" id="ARBA00022741"/>
    </source>
</evidence>
<accession>A0ABP5GW09</accession>
<feature type="domain" description="Protein kinase" evidence="10">
    <location>
        <begin position="97"/>
        <end position="377"/>
    </location>
</feature>
<keyword evidence="3" id="KW-0808">Transferase</keyword>
<dbReference type="Pfam" id="PF16919">
    <property type="entry name" value="PknG_rubred"/>
    <property type="match status" value="1"/>
</dbReference>
<evidence type="ECO:0000256" key="3">
    <source>
        <dbReference type="ARBA" id="ARBA00022679"/>
    </source>
</evidence>
<dbReference type="SUPFAM" id="SSF48452">
    <property type="entry name" value="TPR-like"/>
    <property type="match status" value="1"/>
</dbReference>
<evidence type="ECO:0000256" key="2">
    <source>
        <dbReference type="ARBA" id="ARBA00022527"/>
    </source>
</evidence>
<dbReference type="Gene3D" id="3.30.200.20">
    <property type="entry name" value="Phosphorylase Kinase, domain 1"/>
    <property type="match status" value="1"/>
</dbReference>
<protein>
    <recommendedName>
        <fullName evidence="1">non-specific serine/threonine protein kinase</fullName>
        <ecNumber evidence="1">2.7.11.1</ecNumber>
    </recommendedName>
</protein>
<dbReference type="EMBL" id="BAAAQN010000073">
    <property type="protein sequence ID" value="GAA2058967.1"/>
    <property type="molecule type" value="Genomic_DNA"/>
</dbReference>
<evidence type="ECO:0000256" key="9">
    <source>
        <dbReference type="SAM" id="MobiDB-lite"/>
    </source>
</evidence>
<dbReference type="InterPro" id="IPR011009">
    <property type="entry name" value="Kinase-like_dom_sf"/>
</dbReference>
<keyword evidence="12" id="KW-1185">Reference proteome</keyword>
<keyword evidence="2" id="KW-0723">Serine/threonine-protein kinase</keyword>
<reference evidence="12" key="1">
    <citation type="journal article" date="2019" name="Int. J. Syst. Evol. Microbiol.">
        <title>The Global Catalogue of Microorganisms (GCM) 10K type strain sequencing project: providing services to taxonomists for standard genome sequencing and annotation.</title>
        <authorList>
            <consortium name="The Broad Institute Genomics Platform"/>
            <consortium name="The Broad Institute Genome Sequencing Center for Infectious Disease"/>
            <person name="Wu L."/>
            <person name="Ma J."/>
        </authorList>
    </citation>
    <scope>NUCLEOTIDE SEQUENCE [LARGE SCALE GENOMIC DNA]</scope>
    <source>
        <strain evidence="12">JCM 16014</strain>
    </source>
</reference>
<dbReference type="Pfam" id="PF16918">
    <property type="entry name" value="PknG_TPR"/>
    <property type="match status" value="1"/>
</dbReference>
<proteinExistence type="predicted"/>
<evidence type="ECO:0000256" key="7">
    <source>
        <dbReference type="ARBA" id="ARBA00047899"/>
    </source>
</evidence>
<dbReference type="PANTHER" id="PTHR24363">
    <property type="entry name" value="SERINE/THREONINE PROTEIN KINASE"/>
    <property type="match status" value="1"/>
</dbReference>
<keyword evidence="5 11" id="KW-0418">Kinase</keyword>
<sequence length="692" mass="74856">MSSRTRGSRGGSTGRSRRGNLGAGLIEVPPVPYKDPMSAIMVDPQVPENKRFCSNCGEPVGRGRDGSPGRTEGFCRKCRTAFSFEPKLKADDRVGQYEVLGCIAHGGLGWIYLAKDKNVSDRWVVLKGLLDSGDADAMAAAAAERKFLAEVSHPSIVQILNFVQHPDPKTGAPVGYIVMEYVGGSSLKQIRGEHRSAGLAAPLPVAQAIAYAVEILPAFGYLHGLNLVYNDFKPDNIIQSEEQLKLIDMGGVIHMDDLDSAIYGTKGFQAPEIAEDGPSVESDLYTVGRTLAVLTLDFKGYTTTYLNSLPTPAEAPLFARHESFYKLLLRATHPNPELRFDSAEQMAQQLTAVLREVLSLEKDEQHPGASAMFGPEVRVPSTTALAPDPRAVVRALPVPQVDRNDPGAQFLGGLGAVELSEQRAALLAQPGEAVAKSPEMQLRLVLAATAVGDYADADRRLDEFENANGGDWRTFWYRGLICLAGGLLTRARGLFGAVYDALPGEAAPKLALAACAELEGDARTAAGFYGTVWRTDHSYVSAAFGLARALLRDGQRDLAVRVFGAVPLTSTHHTAAAEAALRALLVDRDRDLTGADLADIDLRYGWLAERLDPEHAHRLALEVFETAGRRLDVQVPADLRAGQQLIGCAVQERALRAGMEHAYRSLARLATDRARRVELVDRANAVRPRTLI</sequence>
<evidence type="ECO:0000313" key="11">
    <source>
        <dbReference type="EMBL" id="GAA2058967.1"/>
    </source>
</evidence>
<dbReference type="GO" id="GO:0016301">
    <property type="term" value="F:kinase activity"/>
    <property type="evidence" value="ECO:0007669"/>
    <property type="project" value="UniProtKB-KW"/>
</dbReference>
<evidence type="ECO:0000256" key="8">
    <source>
        <dbReference type="ARBA" id="ARBA00048679"/>
    </source>
</evidence>
<comment type="catalytic activity">
    <reaction evidence="7">
        <text>L-threonyl-[protein] + ATP = O-phospho-L-threonyl-[protein] + ADP + H(+)</text>
        <dbReference type="Rhea" id="RHEA:46608"/>
        <dbReference type="Rhea" id="RHEA-COMP:11060"/>
        <dbReference type="Rhea" id="RHEA-COMP:11605"/>
        <dbReference type="ChEBI" id="CHEBI:15378"/>
        <dbReference type="ChEBI" id="CHEBI:30013"/>
        <dbReference type="ChEBI" id="CHEBI:30616"/>
        <dbReference type="ChEBI" id="CHEBI:61977"/>
        <dbReference type="ChEBI" id="CHEBI:456216"/>
        <dbReference type="EC" id="2.7.11.1"/>
    </reaction>
</comment>
<dbReference type="InterPro" id="IPR031636">
    <property type="entry name" value="PknG_TPR"/>
</dbReference>
<comment type="caution">
    <text evidence="11">The sequence shown here is derived from an EMBL/GenBank/DDBJ whole genome shotgun (WGS) entry which is preliminary data.</text>
</comment>
<keyword evidence="4" id="KW-0547">Nucleotide-binding</keyword>
<evidence type="ECO:0000256" key="5">
    <source>
        <dbReference type="ARBA" id="ARBA00022777"/>
    </source>
</evidence>
<comment type="catalytic activity">
    <reaction evidence="8">
        <text>L-seryl-[protein] + ATP = O-phospho-L-seryl-[protein] + ADP + H(+)</text>
        <dbReference type="Rhea" id="RHEA:17989"/>
        <dbReference type="Rhea" id="RHEA-COMP:9863"/>
        <dbReference type="Rhea" id="RHEA-COMP:11604"/>
        <dbReference type="ChEBI" id="CHEBI:15378"/>
        <dbReference type="ChEBI" id="CHEBI:29999"/>
        <dbReference type="ChEBI" id="CHEBI:30616"/>
        <dbReference type="ChEBI" id="CHEBI:83421"/>
        <dbReference type="ChEBI" id="CHEBI:456216"/>
        <dbReference type="EC" id="2.7.11.1"/>
    </reaction>
</comment>
<dbReference type="InterPro" id="IPR000719">
    <property type="entry name" value="Prot_kinase_dom"/>
</dbReference>
<dbReference type="Proteomes" id="UP001500751">
    <property type="component" value="Unassembled WGS sequence"/>
</dbReference>
<keyword evidence="6" id="KW-0067">ATP-binding</keyword>
<dbReference type="EC" id="2.7.11.1" evidence="1"/>
<evidence type="ECO:0000256" key="1">
    <source>
        <dbReference type="ARBA" id="ARBA00012513"/>
    </source>
</evidence>